<protein>
    <submittedName>
        <fullName evidence="1">Uncharacterized protein</fullName>
    </submittedName>
</protein>
<sequence length="194" mass="21359">MTVPLIQLRNEWASFPALTRAFEEKFPDYLVELARVSNLDLGLVNLPVIEIRDSSGRLTAHFVPAKAVFGAYIPLGILAAAVSRPESRTVESPSSWRVDVENQDDTDELVFVLSYESEEFVGVVEILSAAFRRHKLTLVRVALSQALRLPVANLLNDQGELVAQFVPALHADIGQIPKELLENAASRAAKRIGS</sequence>
<gene>
    <name evidence="1" type="ORF">UY72_C0022G0009</name>
</gene>
<dbReference type="AlphaFoldDB" id="A0A0G1XGV2"/>
<evidence type="ECO:0000313" key="1">
    <source>
        <dbReference type="EMBL" id="KKW30110.1"/>
    </source>
</evidence>
<comment type="caution">
    <text evidence="1">The sequence shown here is derived from an EMBL/GenBank/DDBJ whole genome shotgun (WGS) entry which is preliminary data.</text>
</comment>
<evidence type="ECO:0000313" key="2">
    <source>
        <dbReference type="Proteomes" id="UP000034846"/>
    </source>
</evidence>
<accession>A0A0G1XGV2</accession>
<dbReference type="Proteomes" id="UP000034846">
    <property type="component" value="Unassembled WGS sequence"/>
</dbReference>
<organism evidence="1 2">
    <name type="scientific">Candidatus Uhrbacteria bacterium GW2011_GWD2_52_7</name>
    <dbReference type="NCBI Taxonomy" id="1618989"/>
    <lineage>
        <taxon>Bacteria</taxon>
        <taxon>Candidatus Uhriibacteriota</taxon>
    </lineage>
</organism>
<proteinExistence type="predicted"/>
<dbReference type="EMBL" id="LCRD01000022">
    <property type="protein sequence ID" value="KKW30110.1"/>
    <property type="molecule type" value="Genomic_DNA"/>
</dbReference>
<name>A0A0G1XGV2_9BACT</name>
<reference evidence="1 2" key="1">
    <citation type="journal article" date="2015" name="Nature">
        <title>rRNA introns, odd ribosomes, and small enigmatic genomes across a large radiation of phyla.</title>
        <authorList>
            <person name="Brown C.T."/>
            <person name="Hug L.A."/>
            <person name="Thomas B.C."/>
            <person name="Sharon I."/>
            <person name="Castelle C.J."/>
            <person name="Singh A."/>
            <person name="Wilkins M.J."/>
            <person name="Williams K.H."/>
            <person name="Banfield J.F."/>
        </authorList>
    </citation>
    <scope>NUCLEOTIDE SEQUENCE [LARGE SCALE GENOMIC DNA]</scope>
</reference>